<keyword evidence="2" id="KW-1185">Reference proteome</keyword>
<dbReference type="OrthoDB" id="2156052at2759"/>
<evidence type="ECO:0000313" key="2">
    <source>
        <dbReference type="Proteomes" id="UP001153678"/>
    </source>
</evidence>
<sequence>MCDRTPNFVVGNASEGRTGCVNERSQHKKDMQKFWKGAIKEREKENQLAIWKKGKKRRLTELELSAIPPPIYYPDLDKSTTTTPSPVKKLTLYQFDLYIKLYPRPTFKSYDKSYDISNEEAVRGALKNNRPKNKPRALYISLTIEIESRNPSIFQCYSYIQHLSRSDTEYPSLKEKSPSSLSIFYENETLKSTY</sequence>
<comment type="caution">
    <text evidence="1">The sequence shown here is derived from an EMBL/GenBank/DDBJ whole genome shotgun (WGS) entry which is preliminary data.</text>
</comment>
<organism evidence="1 2">
    <name type="scientific">Funneliformis geosporum</name>
    <dbReference type="NCBI Taxonomy" id="1117311"/>
    <lineage>
        <taxon>Eukaryota</taxon>
        <taxon>Fungi</taxon>
        <taxon>Fungi incertae sedis</taxon>
        <taxon>Mucoromycota</taxon>
        <taxon>Glomeromycotina</taxon>
        <taxon>Glomeromycetes</taxon>
        <taxon>Glomerales</taxon>
        <taxon>Glomeraceae</taxon>
        <taxon>Funneliformis</taxon>
    </lineage>
</organism>
<evidence type="ECO:0000313" key="1">
    <source>
        <dbReference type="EMBL" id="CAI2187350.1"/>
    </source>
</evidence>
<reference evidence="1" key="1">
    <citation type="submission" date="2022-08" db="EMBL/GenBank/DDBJ databases">
        <authorList>
            <person name="Kallberg Y."/>
            <person name="Tangrot J."/>
            <person name="Rosling A."/>
        </authorList>
    </citation>
    <scope>NUCLEOTIDE SEQUENCE</scope>
    <source>
        <strain evidence="1">Wild A</strain>
    </source>
</reference>
<proteinExistence type="predicted"/>
<dbReference type="EMBL" id="CAMKVN010004582">
    <property type="protein sequence ID" value="CAI2187350.1"/>
    <property type="molecule type" value="Genomic_DNA"/>
</dbReference>
<gene>
    <name evidence="1" type="ORF">FWILDA_LOCUS13036</name>
</gene>
<protein>
    <submittedName>
        <fullName evidence="1">423_t:CDS:1</fullName>
    </submittedName>
</protein>
<dbReference type="Proteomes" id="UP001153678">
    <property type="component" value="Unassembled WGS sequence"/>
</dbReference>
<accession>A0A9W4SZT4</accession>
<dbReference type="AlphaFoldDB" id="A0A9W4SZT4"/>
<name>A0A9W4SZT4_9GLOM</name>